<dbReference type="Proteomes" id="UP001526430">
    <property type="component" value="Unassembled WGS sequence"/>
</dbReference>
<sequence>MSRLRDKVIAHPAARRVWRHLPPGAQARLRPVLGLPEPLPTPPPPDEATSQPREAVETLEAMRARIQALREAPPAEARALYDALCRLMLDPPPEVAEMRALDPFSPDYAARAMALLATLRGRPGYDPHQDERLGHGMQDRDLWSGLSPWDFRDPALVAEFLDAHAAMLRALPLPPPATVLEYGAGTGQFLLSLARMGYRCHAVDVEPEYLRLIERQAGAMGLSVLCEQGLFGEGFGDQRFDAILFFEAFHHAADFMPLLRRLRARLNPGGRLILCGEPIVPDGMTAGPVPYPWGPRLDGISIEAIERGWMELGFQKEFLLEALRRAGWEPVFVQHPATFRAHLIHATPREDFADAPA</sequence>
<reference evidence="6 7" key="1">
    <citation type="submission" date="2022-10" db="EMBL/GenBank/DDBJ databases">
        <title>Roseococcus glaciei nov., sp. nov., isolated from glacier.</title>
        <authorList>
            <person name="Liu Q."/>
            <person name="Xin Y.-H."/>
        </authorList>
    </citation>
    <scope>NUCLEOTIDE SEQUENCE [LARGE SCALE GENOMIC DNA]</scope>
    <source>
        <strain evidence="6 7">MDT2-1-1</strain>
    </source>
</reference>
<dbReference type="EMBL" id="JAPFQI010000002">
    <property type="protein sequence ID" value="MCW8085179.1"/>
    <property type="molecule type" value="Genomic_DNA"/>
</dbReference>
<accession>A0ABT3NUE4</accession>
<comment type="caution">
    <text evidence="6">The sequence shown here is derived from an EMBL/GenBank/DDBJ whole genome shotgun (WGS) entry which is preliminary data.</text>
</comment>
<dbReference type="Gene3D" id="3.40.50.150">
    <property type="entry name" value="Vaccinia Virus protein VP39"/>
    <property type="match status" value="1"/>
</dbReference>
<keyword evidence="7" id="KW-1185">Reference proteome</keyword>
<dbReference type="GO" id="GO:0032259">
    <property type="term" value="P:methylation"/>
    <property type="evidence" value="ECO:0007669"/>
    <property type="project" value="UniProtKB-KW"/>
</dbReference>
<keyword evidence="1 6" id="KW-0489">Methyltransferase</keyword>
<evidence type="ECO:0000256" key="3">
    <source>
        <dbReference type="ARBA" id="ARBA00022691"/>
    </source>
</evidence>
<dbReference type="Pfam" id="PF08241">
    <property type="entry name" value="Methyltransf_11"/>
    <property type="match status" value="1"/>
</dbReference>
<evidence type="ECO:0000313" key="6">
    <source>
        <dbReference type="EMBL" id="MCW8085179.1"/>
    </source>
</evidence>
<dbReference type="CDD" id="cd02440">
    <property type="entry name" value="AdoMet_MTases"/>
    <property type="match status" value="1"/>
</dbReference>
<organism evidence="6 7">
    <name type="scientific">Sabulicella glaciei</name>
    <dbReference type="NCBI Taxonomy" id="2984948"/>
    <lineage>
        <taxon>Bacteria</taxon>
        <taxon>Pseudomonadati</taxon>
        <taxon>Pseudomonadota</taxon>
        <taxon>Alphaproteobacteria</taxon>
        <taxon>Acetobacterales</taxon>
        <taxon>Acetobacteraceae</taxon>
        <taxon>Sabulicella</taxon>
    </lineage>
</organism>
<dbReference type="GO" id="GO:0008168">
    <property type="term" value="F:methyltransferase activity"/>
    <property type="evidence" value="ECO:0007669"/>
    <property type="project" value="UniProtKB-KW"/>
</dbReference>
<gene>
    <name evidence="6" type="ORF">OF850_06040</name>
</gene>
<dbReference type="PANTHER" id="PTHR43464">
    <property type="entry name" value="METHYLTRANSFERASE"/>
    <property type="match status" value="1"/>
</dbReference>
<feature type="compositionally biased region" description="Pro residues" evidence="4">
    <location>
        <begin position="37"/>
        <end position="46"/>
    </location>
</feature>
<dbReference type="InterPro" id="IPR013216">
    <property type="entry name" value="Methyltransf_11"/>
</dbReference>
<dbReference type="InterPro" id="IPR029063">
    <property type="entry name" value="SAM-dependent_MTases_sf"/>
</dbReference>
<dbReference type="RefSeq" id="WP_301589031.1">
    <property type="nucleotide sequence ID" value="NZ_JAPFQI010000002.1"/>
</dbReference>
<protein>
    <submittedName>
        <fullName evidence="6">Class I SAM-dependent methyltransferase</fullName>
    </submittedName>
</protein>
<feature type="domain" description="Methyltransferase type 11" evidence="5">
    <location>
        <begin position="180"/>
        <end position="274"/>
    </location>
</feature>
<evidence type="ECO:0000256" key="2">
    <source>
        <dbReference type="ARBA" id="ARBA00022679"/>
    </source>
</evidence>
<evidence type="ECO:0000259" key="5">
    <source>
        <dbReference type="Pfam" id="PF08241"/>
    </source>
</evidence>
<dbReference type="PANTHER" id="PTHR43464:SF19">
    <property type="entry name" value="UBIQUINONE BIOSYNTHESIS O-METHYLTRANSFERASE, MITOCHONDRIAL"/>
    <property type="match status" value="1"/>
</dbReference>
<keyword evidence="2" id="KW-0808">Transferase</keyword>
<dbReference type="SUPFAM" id="SSF53335">
    <property type="entry name" value="S-adenosyl-L-methionine-dependent methyltransferases"/>
    <property type="match status" value="1"/>
</dbReference>
<feature type="region of interest" description="Disordered" evidence="4">
    <location>
        <begin position="29"/>
        <end position="52"/>
    </location>
</feature>
<evidence type="ECO:0000256" key="1">
    <source>
        <dbReference type="ARBA" id="ARBA00022603"/>
    </source>
</evidence>
<proteinExistence type="predicted"/>
<name>A0ABT3NUE4_9PROT</name>
<evidence type="ECO:0000256" key="4">
    <source>
        <dbReference type="SAM" id="MobiDB-lite"/>
    </source>
</evidence>
<evidence type="ECO:0000313" key="7">
    <source>
        <dbReference type="Proteomes" id="UP001526430"/>
    </source>
</evidence>
<keyword evidence="3" id="KW-0949">S-adenosyl-L-methionine</keyword>